<reference evidence="1" key="1">
    <citation type="submission" date="2020-02" db="EMBL/GenBank/DDBJ databases">
        <authorList>
            <person name="Scholz U."/>
            <person name="Mascher M."/>
            <person name="Fiebig A."/>
        </authorList>
    </citation>
    <scope>NUCLEOTIDE SEQUENCE</scope>
</reference>
<accession>A0A7I8KLY5</accession>
<dbReference type="Proteomes" id="UP000663760">
    <property type="component" value="Chromosome 6"/>
</dbReference>
<evidence type="ECO:0000313" key="1">
    <source>
        <dbReference type="EMBL" id="CAA7398482.1"/>
    </source>
</evidence>
<protein>
    <submittedName>
        <fullName evidence="1">Uncharacterized protein</fullName>
    </submittedName>
</protein>
<dbReference type="AlphaFoldDB" id="A0A7I8KLY5"/>
<keyword evidence="2" id="KW-1185">Reference proteome</keyword>
<sequence>MERPWSVALAMASVLANFLTSGVVLQALLAGNAVAGAAALGIEGAACQPELVKVGGGDVHDCVFSQLTSIQWYV</sequence>
<gene>
    <name evidence="1" type="ORF">SI8410_06009147</name>
</gene>
<organism evidence="1 2">
    <name type="scientific">Spirodela intermedia</name>
    <name type="common">Intermediate duckweed</name>
    <dbReference type="NCBI Taxonomy" id="51605"/>
    <lineage>
        <taxon>Eukaryota</taxon>
        <taxon>Viridiplantae</taxon>
        <taxon>Streptophyta</taxon>
        <taxon>Embryophyta</taxon>
        <taxon>Tracheophyta</taxon>
        <taxon>Spermatophyta</taxon>
        <taxon>Magnoliopsida</taxon>
        <taxon>Liliopsida</taxon>
        <taxon>Araceae</taxon>
        <taxon>Lemnoideae</taxon>
        <taxon>Spirodela</taxon>
    </lineage>
</organism>
<dbReference type="EMBL" id="LR746269">
    <property type="protein sequence ID" value="CAA7398482.1"/>
    <property type="molecule type" value="Genomic_DNA"/>
</dbReference>
<proteinExistence type="predicted"/>
<evidence type="ECO:0000313" key="2">
    <source>
        <dbReference type="Proteomes" id="UP000663760"/>
    </source>
</evidence>
<name>A0A7I8KLY5_SPIIN</name>